<dbReference type="AlphaFoldDB" id="A0A8J5N5Z7"/>
<dbReference type="EMBL" id="JAHLQT010009370">
    <property type="protein sequence ID" value="KAG7173590.1"/>
    <property type="molecule type" value="Genomic_DNA"/>
</dbReference>
<dbReference type="InterPro" id="IPR052035">
    <property type="entry name" value="ZnF_BED_domain_contain"/>
</dbReference>
<keyword evidence="2" id="KW-0479">Metal-binding</keyword>
<name>A0A8J5N5Z7_HOMAM</name>
<feature type="non-terminal residue" evidence="11">
    <location>
        <position position="1"/>
    </location>
</feature>
<evidence type="ECO:0000256" key="5">
    <source>
        <dbReference type="ARBA" id="ARBA00023015"/>
    </source>
</evidence>
<evidence type="ECO:0000259" key="10">
    <source>
        <dbReference type="PROSITE" id="PS50808"/>
    </source>
</evidence>
<evidence type="ECO:0000256" key="6">
    <source>
        <dbReference type="ARBA" id="ARBA00023125"/>
    </source>
</evidence>
<dbReference type="GO" id="GO:0005634">
    <property type="term" value="C:nucleus"/>
    <property type="evidence" value="ECO:0007669"/>
    <property type="project" value="UniProtKB-SubCell"/>
</dbReference>
<dbReference type="Pfam" id="PF05699">
    <property type="entry name" value="Dimer_Tnp_hAT"/>
    <property type="match status" value="1"/>
</dbReference>
<evidence type="ECO:0000256" key="2">
    <source>
        <dbReference type="ARBA" id="ARBA00022723"/>
    </source>
</evidence>
<keyword evidence="12" id="KW-1185">Reference proteome</keyword>
<evidence type="ECO:0000256" key="1">
    <source>
        <dbReference type="ARBA" id="ARBA00004123"/>
    </source>
</evidence>
<keyword evidence="7" id="KW-0804">Transcription</keyword>
<reference evidence="11" key="1">
    <citation type="journal article" date="2021" name="Sci. Adv.">
        <title>The American lobster genome reveals insights on longevity, neural, and immune adaptations.</title>
        <authorList>
            <person name="Polinski J.M."/>
            <person name="Zimin A.V."/>
            <person name="Clark K.F."/>
            <person name="Kohn A.B."/>
            <person name="Sadowski N."/>
            <person name="Timp W."/>
            <person name="Ptitsyn A."/>
            <person name="Khanna P."/>
            <person name="Romanova D.Y."/>
            <person name="Williams P."/>
            <person name="Greenwood S.J."/>
            <person name="Moroz L.L."/>
            <person name="Walt D.R."/>
            <person name="Bodnar A.G."/>
        </authorList>
    </citation>
    <scope>NUCLEOTIDE SEQUENCE</scope>
    <source>
        <strain evidence="11">GMGI-L3</strain>
    </source>
</reference>
<keyword evidence="4" id="KW-0862">Zinc</keyword>
<dbReference type="PANTHER" id="PTHR46481:SF10">
    <property type="entry name" value="ZINC FINGER BED DOMAIN-CONTAINING PROTEIN 39"/>
    <property type="match status" value="1"/>
</dbReference>
<protein>
    <submittedName>
        <fullName evidence="11">Zinc finger BED domain-containing protein 1-like 5</fullName>
    </submittedName>
</protein>
<evidence type="ECO:0000313" key="11">
    <source>
        <dbReference type="EMBL" id="KAG7173590.1"/>
    </source>
</evidence>
<feature type="domain" description="BED-type" evidence="10">
    <location>
        <begin position="2"/>
        <end position="60"/>
    </location>
</feature>
<dbReference type="InterPro" id="IPR012337">
    <property type="entry name" value="RNaseH-like_sf"/>
</dbReference>
<evidence type="ECO:0000313" key="12">
    <source>
        <dbReference type="Proteomes" id="UP000747542"/>
    </source>
</evidence>
<dbReference type="InterPro" id="IPR008906">
    <property type="entry name" value="HATC_C_dom"/>
</dbReference>
<proteinExistence type="predicted"/>
<evidence type="ECO:0000256" key="4">
    <source>
        <dbReference type="ARBA" id="ARBA00022833"/>
    </source>
</evidence>
<keyword evidence="6" id="KW-0238">DNA-binding</keyword>
<organism evidence="11 12">
    <name type="scientific">Homarus americanus</name>
    <name type="common">American lobster</name>
    <dbReference type="NCBI Taxonomy" id="6706"/>
    <lineage>
        <taxon>Eukaryota</taxon>
        <taxon>Metazoa</taxon>
        <taxon>Ecdysozoa</taxon>
        <taxon>Arthropoda</taxon>
        <taxon>Crustacea</taxon>
        <taxon>Multicrustacea</taxon>
        <taxon>Malacostraca</taxon>
        <taxon>Eumalacostraca</taxon>
        <taxon>Eucarida</taxon>
        <taxon>Decapoda</taxon>
        <taxon>Pleocyemata</taxon>
        <taxon>Astacidea</taxon>
        <taxon>Nephropoidea</taxon>
        <taxon>Nephropidae</taxon>
        <taxon>Homarus</taxon>
    </lineage>
</organism>
<dbReference type="GO" id="GO:0046983">
    <property type="term" value="F:protein dimerization activity"/>
    <property type="evidence" value="ECO:0007669"/>
    <property type="project" value="InterPro"/>
</dbReference>
<comment type="caution">
    <text evidence="11">The sequence shown here is derived from an EMBL/GenBank/DDBJ whole genome shotgun (WGS) entry which is preliminary data.</text>
</comment>
<dbReference type="GO" id="GO:0009791">
    <property type="term" value="P:post-embryonic development"/>
    <property type="evidence" value="ECO:0007669"/>
    <property type="project" value="UniProtKB-ARBA"/>
</dbReference>
<dbReference type="GO" id="GO:0008270">
    <property type="term" value="F:zinc ion binding"/>
    <property type="evidence" value="ECO:0007669"/>
    <property type="project" value="UniProtKB-KW"/>
</dbReference>
<dbReference type="SUPFAM" id="SSF53098">
    <property type="entry name" value="Ribonuclease H-like"/>
    <property type="match status" value="1"/>
</dbReference>
<dbReference type="Proteomes" id="UP000747542">
    <property type="component" value="Unassembled WGS sequence"/>
</dbReference>
<keyword evidence="8" id="KW-0539">Nucleus</keyword>
<dbReference type="SUPFAM" id="SSF57667">
    <property type="entry name" value="beta-beta-alpha zinc fingers"/>
    <property type="match status" value="1"/>
</dbReference>
<evidence type="ECO:0000256" key="8">
    <source>
        <dbReference type="ARBA" id="ARBA00023242"/>
    </source>
</evidence>
<dbReference type="GO" id="GO:0003677">
    <property type="term" value="F:DNA binding"/>
    <property type="evidence" value="ECO:0007669"/>
    <property type="project" value="UniProtKB-KW"/>
</dbReference>
<dbReference type="InterPro" id="IPR003656">
    <property type="entry name" value="Znf_BED"/>
</dbReference>
<dbReference type="Pfam" id="PF02892">
    <property type="entry name" value="zf-BED"/>
    <property type="match status" value="1"/>
</dbReference>
<dbReference type="PANTHER" id="PTHR46481">
    <property type="entry name" value="ZINC FINGER BED DOMAIN-CONTAINING PROTEIN 4"/>
    <property type="match status" value="1"/>
</dbReference>
<evidence type="ECO:0000256" key="7">
    <source>
        <dbReference type="ARBA" id="ARBA00023163"/>
    </source>
</evidence>
<dbReference type="SUPFAM" id="SSF140996">
    <property type="entry name" value="Hermes dimerisation domain"/>
    <property type="match status" value="1"/>
</dbReference>
<keyword evidence="3 9" id="KW-0863">Zinc-finger</keyword>
<keyword evidence="5" id="KW-0805">Transcription regulation</keyword>
<dbReference type="InterPro" id="IPR036236">
    <property type="entry name" value="Znf_C2H2_sf"/>
</dbReference>
<dbReference type="SMART" id="SM00614">
    <property type="entry name" value="ZnF_BED"/>
    <property type="match status" value="1"/>
</dbReference>
<comment type="subcellular location">
    <subcellularLocation>
        <location evidence="1">Nucleus</location>
    </subcellularLocation>
</comment>
<evidence type="ECO:0000256" key="9">
    <source>
        <dbReference type="PROSITE-ProRule" id="PRU00027"/>
    </source>
</evidence>
<accession>A0A8J5N5Z7</accession>
<dbReference type="PROSITE" id="PS50808">
    <property type="entry name" value="ZF_BED"/>
    <property type="match status" value="1"/>
</dbReference>
<sequence length="585" mass="66630">MPPKSNVYGHFIMPSSSESKPGNLKAVCRHCNQAVAGSIKATSNFRRHLEKNHPDIYAKLDDPVADPKQFSMNKFTRNSTGTKWKSTDLRHLELTNCIVAFIAHDLLPLSLVESERFRILMATAEPMFTMPSRKHLISVLLPQHLTTVQTRLKTQLQQVQNLCLTIYLWSSRDMRSFIGVTGHFILDHTMNSVMLACRRFKGSHTSDNIYDMYQETVASYDVGSKVTTIITDNAANMVKTFTLFPVEQLDEDEEDDEFDDNDCDILPPDDTTKFECLPPNRSPCFAHTLQLVVKDGMEQDSQIKQILAKVSKLINFCRKSTVAAEVLSNEFKLQMATCTRWNSQLTMMRSVLRVLPEVWDKLDTPYKLKQYELNTIKELCDILEPFEYVTNQIRGQNMVTSSLVVNCVRGLRAALASLHEVYKSKLVSVLQSSTETRLNKFESMEAFQLAATLDPRYKLDWCHDYDNEVQDIRDLLTVKYIMACSFDPTTTDTSPAEPPPMKRNKFFALVNRSSTPRPTPSETEVSLYLNQPCLQEDGDPLGYWKAKQPEFPVLARLAAKYLAIPATSAPVERMFSIVGKLFRPE</sequence>
<gene>
    <name evidence="11" type="primary">Zbed1-L5</name>
    <name evidence="11" type="ORF">Hamer_G020225</name>
</gene>
<evidence type="ECO:0000256" key="3">
    <source>
        <dbReference type="ARBA" id="ARBA00022771"/>
    </source>
</evidence>